<evidence type="ECO:0000256" key="3">
    <source>
        <dbReference type="SAM" id="Phobius"/>
    </source>
</evidence>
<keyword evidence="6" id="KW-1185">Reference proteome</keyword>
<organism evidence="5 6">
    <name type="scientific">Paenibacillus contaminans</name>
    <dbReference type="NCBI Taxonomy" id="450362"/>
    <lineage>
        <taxon>Bacteria</taxon>
        <taxon>Bacillati</taxon>
        <taxon>Bacillota</taxon>
        <taxon>Bacilli</taxon>
        <taxon>Bacillales</taxon>
        <taxon>Paenibacillaceae</taxon>
        <taxon>Paenibacillus</taxon>
    </lineage>
</organism>
<evidence type="ECO:0000256" key="2">
    <source>
        <dbReference type="ARBA" id="ARBA00024438"/>
    </source>
</evidence>
<feature type="transmembrane region" description="Helical" evidence="3">
    <location>
        <begin position="86"/>
        <end position="107"/>
    </location>
</feature>
<reference evidence="5 6" key="1">
    <citation type="journal article" date="2009" name="Int. J. Syst. Evol. Microbiol.">
        <title>Paenibacillus contaminans sp. nov., isolated from a contaminated laboratory plate.</title>
        <authorList>
            <person name="Chou J.H."/>
            <person name="Lee J.H."/>
            <person name="Lin M.C."/>
            <person name="Chang P.S."/>
            <person name="Arun A.B."/>
            <person name="Young C.C."/>
            <person name="Chen W.M."/>
        </authorList>
    </citation>
    <scope>NUCLEOTIDE SEQUENCE [LARGE SCALE GENOMIC DNA]</scope>
    <source>
        <strain evidence="5 6">CKOBP-6</strain>
    </source>
</reference>
<sequence length="201" mass="22744">MNCKEALPLMHDYLDGDLTSSEATALKRHMLTCQDCRARFQQLERTEALVKTLPRSHAPDELTARIISSLPQPKRRKMWMHWVKRHPAISVASVFLLVMLSSFATFWDQDTDMMVKVSHLDEVVIKGDTVYVPAGRSVNGDLLVQRGKVEVEGEVKGNLIVIDGTYNLASTAHIAGKIKPIDQTIEWVWYKVNEWVSSVAK</sequence>
<dbReference type="EMBL" id="QMFB01000024">
    <property type="protein sequence ID" value="RAV15286.1"/>
    <property type="molecule type" value="Genomic_DNA"/>
</dbReference>
<keyword evidence="3" id="KW-1133">Transmembrane helix</keyword>
<accession>A0A329M7W0</accession>
<proteinExistence type="inferred from homology"/>
<dbReference type="RefSeq" id="WP_113034770.1">
    <property type="nucleotide sequence ID" value="NZ_QMFB01000024.1"/>
</dbReference>
<dbReference type="Gene3D" id="1.10.10.1320">
    <property type="entry name" value="Anti-sigma factor, zinc-finger domain"/>
    <property type="match status" value="1"/>
</dbReference>
<name>A0A329M7W0_9BACL</name>
<gene>
    <name evidence="5" type="ORF">DQG23_30245</name>
</gene>
<comment type="caution">
    <text evidence="5">The sequence shown here is derived from an EMBL/GenBank/DDBJ whole genome shotgun (WGS) entry which is preliminary data.</text>
</comment>
<dbReference type="InterPro" id="IPR027383">
    <property type="entry name" value="Znf_put"/>
</dbReference>
<dbReference type="InterPro" id="IPR041916">
    <property type="entry name" value="Anti_sigma_zinc_sf"/>
</dbReference>
<evidence type="ECO:0000256" key="1">
    <source>
        <dbReference type="ARBA" id="ARBA00024353"/>
    </source>
</evidence>
<evidence type="ECO:0000259" key="4">
    <source>
        <dbReference type="Pfam" id="PF13490"/>
    </source>
</evidence>
<comment type="similarity">
    <text evidence="1">Belongs to the zinc-associated anti-sigma factor (ZAS) superfamily. Anti-sigma-W factor family.</text>
</comment>
<keyword evidence="3" id="KW-0472">Membrane</keyword>
<dbReference type="Pfam" id="PF13490">
    <property type="entry name" value="zf-HC2"/>
    <property type="match status" value="1"/>
</dbReference>
<protein>
    <recommendedName>
        <fullName evidence="2">Anti-sigma-W factor RsiW</fullName>
    </recommendedName>
</protein>
<dbReference type="AlphaFoldDB" id="A0A329M7W0"/>
<evidence type="ECO:0000313" key="6">
    <source>
        <dbReference type="Proteomes" id="UP000250369"/>
    </source>
</evidence>
<dbReference type="OrthoDB" id="9782842at2"/>
<dbReference type="Proteomes" id="UP000250369">
    <property type="component" value="Unassembled WGS sequence"/>
</dbReference>
<keyword evidence="3" id="KW-0812">Transmembrane</keyword>
<feature type="domain" description="Putative zinc-finger" evidence="4">
    <location>
        <begin position="3"/>
        <end position="37"/>
    </location>
</feature>
<evidence type="ECO:0000313" key="5">
    <source>
        <dbReference type="EMBL" id="RAV15286.1"/>
    </source>
</evidence>